<dbReference type="GO" id="GO:0016740">
    <property type="term" value="F:transferase activity"/>
    <property type="evidence" value="ECO:0007669"/>
    <property type="project" value="UniProtKB-KW"/>
</dbReference>
<evidence type="ECO:0000256" key="2">
    <source>
        <dbReference type="ARBA" id="ARBA00022679"/>
    </source>
</evidence>
<evidence type="ECO:0000256" key="3">
    <source>
        <dbReference type="ARBA" id="ARBA00022801"/>
    </source>
</evidence>
<dbReference type="EMBL" id="GEEE01002425">
    <property type="protein sequence ID" value="JAP60800.1"/>
    <property type="molecule type" value="Transcribed_RNA"/>
</dbReference>
<protein>
    <submittedName>
        <fullName evidence="6">ADP-ribosyl cyclase/cyclic ADP-ribose hydrolase 1</fullName>
    </submittedName>
</protein>
<organism evidence="6">
    <name type="scientific">Schistocephalus solidus</name>
    <name type="common">Tapeworm</name>
    <dbReference type="NCBI Taxonomy" id="70667"/>
    <lineage>
        <taxon>Eukaryota</taxon>
        <taxon>Metazoa</taxon>
        <taxon>Spiralia</taxon>
        <taxon>Lophotrochozoa</taxon>
        <taxon>Platyhelminthes</taxon>
        <taxon>Cestoda</taxon>
        <taxon>Eucestoda</taxon>
        <taxon>Diphyllobothriidea</taxon>
        <taxon>Diphyllobothriidae</taxon>
        <taxon>Schistocephalus</taxon>
    </lineage>
</organism>
<dbReference type="PANTHER" id="PTHR10912:SF7">
    <property type="entry name" value="ADP-RIBOSYL CYCLASE_CYCLIC ADP-RIBOSE HYDROLASE"/>
    <property type="match status" value="1"/>
</dbReference>
<sequence>CEPPIHTHAPTLTSGFSYTQSHRYTSSDMIVLLLITELFAVQCAWSQALEQSESARLLGRCMIWVETNQGNTTSDAYTYCSQFIDTINNFFGSISRGPTDEIAENALSEFISRHLNIQPNKKPLLWSGAYVESQVAASRFGPYASLEATLLGYCMDGWDMCLGLSGAQRPPWQHCQLLRQFWSLASQKFASLTSGVVSVLINASRNPILRENSIFENKEVPLLQSGKVKRLDLHLMDPYQIQTSNPCDFQELDKVKRILELKNISLNCKVNTGLASRLACIVDASRPICNRAPTSSYAHLLGNLLPLLLFAYLSGTTLL</sequence>
<dbReference type="GO" id="GO:0005886">
    <property type="term" value="C:plasma membrane"/>
    <property type="evidence" value="ECO:0007669"/>
    <property type="project" value="TreeGrafter"/>
</dbReference>
<evidence type="ECO:0000256" key="4">
    <source>
        <dbReference type="ARBA" id="ARBA00023027"/>
    </source>
</evidence>
<proteinExistence type="inferred from homology"/>
<dbReference type="AlphaFoldDB" id="A0A0V0J534"/>
<dbReference type="Gene3D" id="1.20.82.10">
    <property type="entry name" value="ADP Ribosyl Cyclase, Chain A, domain 1"/>
    <property type="match status" value="1"/>
</dbReference>
<name>A0A0V0J534_SCHSO</name>
<keyword evidence="5" id="KW-1015">Disulfide bond</keyword>
<evidence type="ECO:0000256" key="5">
    <source>
        <dbReference type="ARBA" id="ARBA00023157"/>
    </source>
</evidence>
<dbReference type="Gene3D" id="3.40.50.720">
    <property type="entry name" value="NAD(P)-binding Rossmann-like Domain"/>
    <property type="match status" value="1"/>
</dbReference>
<keyword evidence="4" id="KW-0520">NAD</keyword>
<keyword evidence="2" id="KW-0808">Transferase</keyword>
<dbReference type="InterPro" id="IPR003193">
    <property type="entry name" value="ADP-ribosyl_cyclase"/>
</dbReference>
<reference evidence="6" key="1">
    <citation type="submission" date="2016-01" db="EMBL/GenBank/DDBJ databases">
        <title>Reference transcriptome for the parasite Schistocephalus solidus: insights into the molecular evolution of parasitism.</title>
        <authorList>
            <person name="Hebert F.O."/>
            <person name="Grambauer S."/>
            <person name="Barber I."/>
            <person name="Landry C.R."/>
            <person name="Aubin-Horth N."/>
        </authorList>
    </citation>
    <scope>NUCLEOTIDE SEQUENCE</scope>
</reference>
<keyword evidence="3 6" id="KW-0378">Hydrolase</keyword>
<dbReference type="GO" id="GO:0061809">
    <property type="term" value="F:NAD+ nucleosidase activity, cyclic ADP-ribose generating"/>
    <property type="evidence" value="ECO:0007669"/>
    <property type="project" value="InterPro"/>
</dbReference>
<feature type="non-terminal residue" evidence="6">
    <location>
        <position position="1"/>
    </location>
</feature>
<gene>
    <name evidence="6" type="primary">CD38</name>
    <name evidence="6" type="ORF">TR93108</name>
</gene>
<dbReference type="GO" id="GO:0016849">
    <property type="term" value="F:phosphorus-oxygen lyase activity"/>
    <property type="evidence" value="ECO:0007669"/>
    <property type="project" value="TreeGrafter"/>
</dbReference>
<comment type="similarity">
    <text evidence="1">Belongs to the ADP-ribosyl cyclase family.</text>
</comment>
<dbReference type="PANTHER" id="PTHR10912">
    <property type="entry name" value="ADP-RIBOSYL CYCLASE"/>
    <property type="match status" value="1"/>
</dbReference>
<dbReference type="Pfam" id="PF02267">
    <property type="entry name" value="Rib_hydrolayse"/>
    <property type="match status" value="1"/>
</dbReference>
<evidence type="ECO:0000313" key="6">
    <source>
        <dbReference type="EMBL" id="JAP60800.1"/>
    </source>
</evidence>
<accession>A0A0V0J534</accession>
<dbReference type="SUPFAM" id="SSF52309">
    <property type="entry name" value="N-(deoxy)ribosyltransferase-like"/>
    <property type="match status" value="1"/>
</dbReference>
<evidence type="ECO:0000256" key="1">
    <source>
        <dbReference type="ARBA" id="ARBA00005406"/>
    </source>
</evidence>